<proteinExistence type="predicted"/>
<gene>
    <name evidence="7" type="ORF">S101258_02195</name>
</gene>
<dbReference type="Gene3D" id="2.60.40.4300">
    <property type="match status" value="4"/>
</dbReference>
<feature type="region of interest" description="Disordered" evidence="5">
    <location>
        <begin position="155"/>
        <end position="174"/>
    </location>
</feature>
<keyword evidence="7" id="KW-0378">Hydrolase</keyword>
<keyword evidence="7" id="KW-0326">Glycosidase</keyword>
<feature type="region of interest" description="Disordered" evidence="5">
    <location>
        <begin position="1905"/>
        <end position="1930"/>
    </location>
</feature>
<dbReference type="Gene3D" id="3.10.430.110">
    <property type="match status" value="3"/>
</dbReference>
<accession>A0A2S3U447</accession>
<feature type="region of interest" description="Disordered" evidence="5">
    <location>
        <begin position="51"/>
        <end position="150"/>
    </location>
</feature>
<evidence type="ECO:0000256" key="4">
    <source>
        <dbReference type="ARBA" id="ARBA00023088"/>
    </source>
</evidence>
<evidence type="ECO:0000256" key="5">
    <source>
        <dbReference type="SAM" id="MobiDB-lite"/>
    </source>
</evidence>
<dbReference type="PROSITE" id="PS50847">
    <property type="entry name" value="GRAM_POS_ANCHORING"/>
    <property type="match status" value="1"/>
</dbReference>
<keyword evidence="3" id="KW-0732">Signal</keyword>
<dbReference type="Pfam" id="PF19258">
    <property type="entry name" value="KxYKxGKxW_sig"/>
    <property type="match status" value="1"/>
</dbReference>
<dbReference type="GO" id="GO:0003796">
    <property type="term" value="F:lysozyme activity"/>
    <property type="evidence" value="ECO:0007669"/>
    <property type="project" value="UniProtKB-EC"/>
</dbReference>
<dbReference type="EMBL" id="NKCZ01000113">
    <property type="protein sequence ID" value="POD82974.1"/>
    <property type="molecule type" value="Genomic_DNA"/>
</dbReference>
<evidence type="ECO:0000313" key="7">
    <source>
        <dbReference type="EMBL" id="POD82974.1"/>
    </source>
</evidence>
<feature type="region of interest" description="Disordered" evidence="5">
    <location>
        <begin position="1989"/>
        <end position="2013"/>
    </location>
</feature>
<evidence type="ECO:0000259" key="6">
    <source>
        <dbReference type="PROSITE" id="PS50847"/>
    </source>
</evidence>
<dbReference type="InterPro" id="IPR041277">
    <property type="entry name" value="MBG_Lactobacillales"/>
</dbReference>
<keyword evidence="4" id="KW-0572">Peptidoglycan-anchor</keyword>
<dbReference type="Pfam" id="PF17965">
    <property type="entry name" value="MucBP_2"/>
    <property type="match status" value="4"/>
</dbReference>
<dbReference type="Proteomes" id="UP000236990">
    <property type="component" value="Unassembled WGS sequence"/>
</dbReference>
<dbReference type="InterPro" id="IPR041558">
    <property type="entry name" value="MucBP_2"/>
</dbReference>
<name>A0A2S3U447_LACPN</name>
<dbReference type="NCBIfam" id="TIGR03715">
    <property type="entry name" value="KxYKxGKxW"/>
    <property type="match status" value="1"/>
</dbReference>
<protein>
    <submittedName>
        <fullName evidence="7">Lysozyme</fullName>
        <ecNumber evidence="7">3.2.1.17</ecNumber>
    </submittedName>
</protein>
<dbReference type="Gene3D" id="3.10.20.470">
    <property type="match status" value="4"/>
</dbReference>
<dbReference type="InterPro" id="IPR022263">
    <property type="entry name" value="KxYKxGKxW"/>
</dbReference>
<evidence type="ECO:0000313" key="8">
    <source>
        <dbReference type="Proteomes" id="UP000236990"/>
    </source>
</evidence>
<feature type="compositionally biased region" description="Polar residues" evidence="5">
    <location>
        <begin position="2000"/>
        <end position="2010"/>
    </location>
</feature>
<feature type="compositionally biased region" description="Low complexity" evidence="5">
    <location>
        <begin position="96"/>
        <end position="107"/>
    </location>
</feature>
<reference evidence="7 8" key="1">
    <citation type="submission" date="2017-06" db="EMBL/GenBank/DDBJ databases">
        <title>Genome sequence of Lactobacillus plantarum subsp. plantarum strain SRCM101258.</title>
        <authorList>
            <person name="Cho S.H."/>
        </authorList>
    </citation>
    <scope>NUCLEOTIDE SEQUENCE [LARGE SCALE GENOMIC DNA]</scope>
    <source>
        <strain evidence="7 8">SRCM101258</strain>
    </source>
</reference>
<feature type="region of interest" description="Disordered" evidence="5">
    <location>
        <begin position="1595"/>
        <end position="1622"/>
    </location>
</feature>
<sequence>MQKRRLQRARLTEKRAYKMYKKGRLWLVAGLSTFTLETGLVQLQAMADTTSTPVSQVEKTTDHANSSATLTTKVATNTNDTANADTKSSNSSSVHATTNNSSGAATASDDRAKTSVAEHTLSSATDGTKTTDSSTTDLTDSTTSHSSSVATANVSATSAAQTARTVNGTTNSAVSPNKVTASAAATEIESDSVKTKEITKTTGTAKAVSLAVTDTSMSQIKLRSARAAVATVATISSTTKMYDGVAGTPDRYTVTLADGIKAPTDWAVTKDPNVYTDIDLSDFDKNQFGRGIGTYPIAFSEFGLSKLAEANDSLDITAANVVTGTLTIEQAPVHSAAITIGSTSIDYGDSKPSSYQITVTNGYFDKYNAPSTWTLVDSTSSGVIKTTYTIASDSGDIAVPTATEAGTYVLALSAQGLAALQQANPNYEFTADSIVNGQLVIAAHDIITMGATTVLVNKTTSTVQVAVNSRAVSVPGDWEVYYNDKLTDSIVYKVPVSYTTYSTAVDTSTVGKYTITLTDAAMATLAQLNSSTVFNNTNVGDGVVLVKESNAVTISPSNYGAKASVNNNVTAASIQNARDKGINLLYGQGLYLVLPLLNVAQSEMTVDNLTEYVIIPAGFKVATTGNGDTVQVATDPVGALTAAIETMMTKNNVTYQGLAVTQLTDYNGRQTFKVHLDQTAAYSNGLFETMVYTLLPTIAVQSSGVTSGLIGNQVSSPDSAVIYVTDDPNENNGSYSLKDQNYPNIDKVAKALGVADAVTISSSFTDYLYTYTLKAAEADDIYMLQAPDGSSLGIIVVSGNVGTTYVPSRELQTITSSGNDYYYLNPDSIPRTRTYDSPDQRTYTLTYQRYVTTTTDTAAKITIALASKVYDNNVTTDPSRYTVYLPTEYTAPSDWTADSAATAVDGTTAYQVSTDYLNTTAIDQNVGTYAVTLNSAGMAALSAANPDFLIAGDVNVGGTLTITQRPVTITLPDTILWANGQEQNITPVITGVVAVQSLDYTLTSGLTDPDTTTITATLTNAAANSNYKLTNSPSGQLTVGAVTVVYQYGYRDKAGTLHVVTTANGTATHGTDVTAKDYLSYTTSDTTATHAKTGYTLQPESTGYQADGTLADIGGQVVYTYLANTEKIAVVYVDQYKNNVILYQVPLSGSFGTHTNYTTVQDIAAYEKLGYVLASDEVPAQLEFDQDTEQTYYVYLKHGTITATVDQPGNVAVSDLMKTSQRTIHYVYADNTPTDLADVLQTVTYTRTATVDAVDRTVLSYGNWTTTVNSYPAIESPTITGYTADQTTIAAAVPASMGETTETTVRYSVNSETIRVQFVDGTTDNQVLGYIDLNGKYGDAADYTVTADIAKYAKLGYEPVRSDLPNQLIYNQNAQVYTVILAHRHMTVSVDHPGQPGQAIDADYPAGPKYPAGTGRDSLEQTVTRTITYQYASGESAAETVNQSVTFNRTATFDMATGKQLTYGDWTVAPGQSALLAAVTSPTITGYQASVTEVEAASVTSHDKPHLIAITYTAKSQTATVAFVDVTSGKTLPTTVVTGAYGTTNDYSPVSQITAYEKLGYRLVSNNVPTTGIIFDQDDVIKSYTVKLAHQMTTVTPTKPGQPGQPVDSAHPEGPKYPAGTGLKDLTTSVQRVITYVYNDGQTAAPTVTQTVSFERKATFDQVTKVVTYMDWRTPESALTEAYAVVESPIIAGYTPNATRVASVTVSAKDTESRQTVTYQANLETATVTYVDATTGHRLGTSVTLTGRFGTQADYQPTTMIAQYTQAGYVLMGSDYPATGVTFNQAGVVQKYTVYLAHNKIVITAPDQLTKTITQTVHYQDQAGHTLQADTIRALTFTRSGMKDAVTGVATYRDWAPTGLNFTAVSAPTIAKYHALTATTQAVAITAASADDVQTLTYALDVPTPTKPVKPTKPAKPTKPTTSDDLIKPTTKPITAAKPTQLTEPATVVKDFQATTGNQTPAKSTRTLVSSRIKAVKTAPASAIIKPGSEVTEPAHKAQADTTSRLPQTGETRRSEAAAETLGLTLATLLLGFGGLKRKRHEK</sequence>
<feature type="compositionally biased region" description="Low complexity" evidence="5">
    <location>
        <begin position="68"/>
        <end position="87"/>
    </location>
</feature>
<keyword evidence="2" id="KW-0964">Secreted</keyword>
<feature type="compositionally biased region" description="Polar residues" evidence="5">
    <location>
        <begin position="164"/>
        <end position="174"/>
    </location>
</feature>
<comment type="caution">
    <text evidence="7">The sequence shown here is derived from an EMBL/GenBank/DDBJ whole genome shotgun (WGS) entry which is preliminary data.</text>
</comment>
<feature type="compositionally biased region" description="Polar residues" evidence="5">
    <location>
        <begin position="51"/>
        <end position="67"/>
    </location>
</feature>
<dbReference type="Pfam" id="PF17966">
    <property type="entry name" value="Muc_B2"/>
    <property type="match status" value="4"/>
</dbReference>
<feature type="compositionally biased region" description="Low complexity" evidence="5">
    <location>
        <begin position="122"/>
        <end position="150"/>
    </location>
</feature>
<dbReference type="EC" id="3.2.1.17" evidence="7"/>
<feature type="domain" description="Gram-positive cocci surface proteins LPxTG" evidence="6">
    <location>
        <begin position="2006"/>
        <end position="2043"/>
    </location>
</feature>
<keyword evidence="1" id="KW-0134">Cell wall</keyword>
<evidence type="ECO:0000256" key="1">
    <source>
        <dbReference type="ARBA" id="ARBA00022512"/>
    </source>
</evidence>
<evidence type="ECO:0000256" key="2">
    <source>
        <dbReference type="ARBA" id="ARBA00022525"/>
    </source>
</evidence>
<dbReference type="InterPro" id="IPR019931">
    <property type="entry name" value="LPXTG_anchor"/>
</dbReference>
<dbReference type="Pfam" id="PF17883">
    <property type="entry name" value="MBG"/>
    <property type="match status" value="3"/>
</dbReference>
<dbReference type="InterPro" id="IPR041495">
    <property type="entry name" value="Mub_B2"/>
</dbReference>
<organism evidence="7 8">
    <name type="scientific">Lactiplantibacillus plantarum subsp. plantarum</name>
    <dbReference type="NCBI Taxonomy" id="337330"/>
    <lineage>
        <taxon>Bacteria</taxon>
        <taxon>Bacillati</taxon>
        <taxon>Bacillota</taxon>
        <taxon>Bacilli</taxon>
        <taxon>Lactobacillales</taxon>
        <taxon>Lactobacillaceae</taxon>
        <taxon>Lactiplantibacillus</taxon>
    </lineage>
</organism>
<evidence type="ECO:0000256" key="3">
    <source>
        <dbReference type="ARBA" id="ARBA00022729"/>
    </source>
</evidence>